<dbReference type="Pfam" id="PF04014">
    <property type="entry name" value="MazE_antitoxin"/>
    <property type="match status" value="1"/>
</dbReference>
<dbReference type="GO" id="GO:0003677">
    <property type="term" value="F:DNA binding"/>
    <property type="evidence" value="ECO:0007669"/>
    <property type="project" value="UniProtKB-KW"/>
</dbReference>
<dbReference type="SMART" id="SM00966">
    <property type="entry name" value="SpoVT_AbrB"/>
    <property type="match status" value="1"/>
</dbReference>
<reference evidence="3" key="1">
    <citation type="submission" date="2022-12" db="EMBL/GenBank/DDBJ databases">
        <authorList>
            <person name="Bing R.G."/>
            <person name="Willard D.J."/>
            <person name="Manesh M.J.H."/>
            <person name="Laemthong T."/>
            <person name="Crosby J.R."/>
            <person name="Kelly R.M."/>
        </authorList>
    </citation>
    <scope>NUCLEOTIDE SEQUENCE</scope>
    <source>
        <strain evidence="3">DSM 8991</strain>
    </source>
</reference>
<dbReference type="InterPro" id="IPR037914">
    <property type="entry name" value="SpoVT-AbrB_sf"/>
</dbReference>
<protein>
    <submittedName>
        <fullName evidence="3">AbrB/MazE/SpoVT family DNA-binding domain-containing protein</fullName>
    </submittedName>
</protein>
<feature type="domain" description="SpoVT-AbrB" evidence="2">
    <location>
        <begin position="1"/>
        <end position="46"/>
    </location>
</feature>
<dbReference type="PROSITE" id="PS51740">
    <property type="entry name" value="SPOVT_ABRB"/>
    <property type="match status" value="1"/>
</dbReference>
<dbReference type="RefSeq" id="WP_045166195.1">
    <property type="nucleotide sequence ID" value="NZ_CP113864.1"/>
</dbReference>
<proteinExistence type="predicted"/>
<evidence type="ECO:0000313" key="4">
    <source>
        <dbReference type="Proteomes" id="UP001164745"/>
    </source>
</evidence>
<name>A0ABY7BH10_9FIRM</name>
<evidence type="ECO:0000256" key="1">
    <source>
        <dbReference type="PROSITE-ProRule" id="PRU01076"/>
    </source>
</evidence>
<organism evidence="3 4">
    <name type="scientific">Caldicellulosiruptor naganoensis</name>
    <dbReference type="NCBI Taxonomy" id="29324"/>
    <lineage>
        <taxon>Bacteria</taxon>
        <taxon>Bacillati</taxon>
        <taxon>Bacillota</taxon>
        <taxon>Bacillota incertae sedis</taxon>
        <taxon>Caldicellulosiruptorales</taxon>
        <taxon>Caldicellulosiruptoraceae</taxon>
        <taxon>Caldicellulosiruptor</taxon>
    </lineage>
</organism>
<keyword evidence="1 3" id="KW-0238">DNA-binding</keyword>
<dbReference type="NCBIfam" id="TIGR01439">
    <property type="entry name" value="lp_hng_hel_AbrB"/>
    <property type="match status" value="1"/>
</dbReference>
<dbReference type="Proteomes" id="UP001164745">
    <property type="component" value="Chromosome"/>
</dbReference>
<dbReference type="EMBL" id="CP113864">
    <property type="protein sequence ID" value="WAM31361.1"/>
    <property type="molecule type" value="Genomic_DNA"/>
</dbReference>
<accession>A0ABY7BH10</accession>
<evidence type="ECO:0000259" key="2">
    <source>
        <dbReference type="PROSITE" id="PS51740"/>
    </source>
</evidence>
<dbReference type="InterPro" id="IPR007159">
    <property type="entry name" value="SpoVT-AbrB_dom"/>
</dbReference>
<dbReference type="Gene3D" id="2.10.260.10">
    <property type="match status" value="1"/>
</dbReference>
<keyword evidence="4" id="KW-1185">Reference proteome</keyword>
<gene>
    <name evidence="3" type="ORF">OTJ99_002212</name>
</gene>
<dbReference type="SUPFAM" id="SSF89447">
    <property type="entry name" value="AbrB/MazE/MraZ-like"/>
    <property type="match status" value="1"/>
</dbReference>
<sequence length="93" mass="10771">MVIVEIKKKSQVTIPAQILKKLNLRVGDLLQIEEKNGRIILTPVVTIPKEQAWFYSEKWQREEATVEKKIQEGKLLVANLLQELFEDLGLNDE</sequence>
<evidence type="ECO:0000313" key="3">
    <source>
        <dbReference type="EMBL" id="WAM31361.1"/>
    </source>
</evidence>